<protein>
    <submittedName>
        <fullName evidence="1">Uncharacterized protein</fullName>
    </submittedName>
</protein>
<reference evidence="1" key="2">
    <citation type="submission" date="2022-01" db="EMBL/GenBank/DDBJ databases">
        <authorList>
            <person name="Yamashiro T."/>
            <person name="Shiraishi A."/>
            <person name="Satake H."/>
            <person name="Nakayama K."/>
        </authorList>
    </citation>
    <scope>NUCLEOTIDE SEQUENCE</scope>
</reference>
<evidence type="ECO:0000313" key="2">
    <source>
        <dbReference type="Proteomes" id="UP001151760"/>
    </source>
</evidence>
<keyword evidence="2" id="KW-1185">Reference proteome</keyword>
<gene>
    <name evidence="1" type="ORF">Tco_1016283</name>
</gene>
<dbReference type="EMBL" id="BQNB010017579">
    <property type="protein sequence ID" value="GJT64803.1"/>
    <property type="molecule type" value="Genomic_DNA"/>
</dbReference>
<reference evidence="1" key="1">
    <citation type="journal article" date="2022" name="Int. J. Mol. Sci.">
        <title>Draft Genome of Tanacetum Coccineum: Genomic Comparison of Closely Related Tanacetum-Family Plants.</title>
        <authorList>
            <person name="Yamashiro T."/>
            <person name="Shiraishi A."/>
            <person name="Nakayama K."/>
            <person name="Satake H."/>
        </authorList>
    </citation>
    <scope>NUCLEOTIDE SEQUENCE</scope>
</reference>
<dbReference type="Proteomes" id="UP001151760">
    <property type="component" value="Unassembled WGS sequence"/>
</dbReference>
<organism evidence="1 2">
    <name type="scientific">Tanacetum coccineum</name>
    <dbReference type="NCBI Taxonomy" id="301880"/>
    <lineage>
        <taxon>Eukaryota</taxon>
        <taxon>Viridiplantae</taxon>
        <taxon>Streptophyta</taxon>
        <taxon>Embryophyta</taxon>
        <taxon>Tracheophyta</taxon>
        <taxon>Spermatophyta</taxon>
        <taxon>Magnoliopsida</taxon>
        <taxon>eudicotyledons</taxon>
        <taxon>Gunneridae</taxon>
        <taxon>Pentapetalae</taxon>
        <taxon>asterids</taxon>
        <taxon>campanulids</taxon>
        <taxon>Asterales</taxon>
        <taxon>Asteraceae</taxon>
        <taxon>Asteroideae</taxon>
        <taxon>Anthemideae</taxon>
        <taxon>Anthemidinae</taxon>
        <taxon>Tanacetum</taxon>
    </lineage>
</organism>
<name>A0ABQ5FPI8_9ASTR</name>
<sequence length="191" mass="22518">MVDVINEVVSDAQIWEEGVRHVVVAKDLKGMVANYSRLTHMGHEVTKFMVEVLEVQASWGFDLRSKVADLVANNDWRWPQSWIVRTPILTQIPGPNLEVHTHDTYRWRDLNGLFSEFSVHHAWEALRPHGNEIERNNRLFKRSKCTPEDLRDAITITVRLKLLSFRFKNKAKVRELLDRWKMPKAFRIYDT</sequence>
<comment type="caution">
    <text evidence="1">The sequence shown here is derived from an EMBL/GenBank/DDBJ whole genome shotgun (WGS) entry which is preliminary data.</text>
</comment>
<proteinExistence type="predicted"/>
<evidence type="ECO:0000313" key="1">
    <source>
        <dbReference type="EMBL" id="GJT64803.1"/>
    </source>
</evidence>
<accession>A0ABQ5FPI8</accession>